<proteinExistence type="predicted"/>
<evidence type="ECO:0000313" key="1">
    <source>
        <dbReference type="EMBL" id="MDB9440674.1"/>
    </source>
</evidence>
<protein>
    <submittedName>
        <fullName evidence="1">Uncharacterized protein</fullName>
    </submittedName>
</protein>
<comment type="caution">
    <text evidence="1">The sequence shown here is derived from an EMBL/GenBank/DDBJ whole genome shotgun (WGS) entry which is preliminary data.</text>
</comment>
<dbReference type="RefSeq" id="WP_272109721.1">
    <property type="nucleotide sequence ID" value="NZ_JAQMTI010000067.1"/>
</dbReference>
<reference evidence="1 2" key="1">
    <citation type="submission" date="2023-01" db="EMBL/GenBank/DDBJ databases">
        <title>Genomes from the Australian National Cyanobacteria Reference Collection.</title>
        <authorList>
            <person name="Willis A."/>
            <person name="Lee E.M.F."/>
        </authorList>
    </citation>
    <scope>NUCLEOTIDE SEQUENCE [LARGE SCALE GENOMIC DNA]</scope>
    <source>
        <strain evidence="1 2">CS-549</strain>
    </source>
</reference>
<dbReference type="Proteomes" id="UP001211711">
    <property type="component" value="Unassembled WGS sequence"/>
</dbReference>
<dbReference type="EMBL" id="JAQMTI010000067">
    <property type="protein sequence ID" value="MDB9440674.1"/>
    <property type="molecule type" value="Genomic_DNA"/>
</dbReference>
<keyword evidence="2" id="KW-1185">Reference proteome</keyword>
<organism evidence="1 2">
    <name type="scientific">Sphaerospermopsis kisseleviana CS-549</name>
    <dbReference type="NCBI Taxonomy" id="3021783"/>
    <lineage>
        <taxon>Bacteria</taxon>
        <taxon>Bacillati</taxon>
        <taxon>Cyanobacteriota</taxon>
        <taxon>Cyanophyceae</taxon>
        <taxon>Nostocales</taxon>
        <taxon>Aphanizomenonaceae</taxon>
        <taxon>Sphaerospermopsis</taxon>
        <taxon>Sphaerospermopsis kisseleviana</taxon>
    </lineage>
</organism>
<sequence>MTFSSNKPEEIAIAQRKFNDEKEILQKLPDHKQIPDFVDYIAEN</sequence>
<accession>A0ABT4ZN11</accession>
<gene>
    <name evidence="1" type="ORF">PN497_04760</name>
</gene>
<name>A0ABT4ZN11_9CYAN</name>
<evidence type="ECO:0000313" key="2">
    <source>
        <dbReference type="Proteomes" id="UP001211711"/>
    </source>
</evidence>